<gene>
    <name evidence="1" type="ORF">HX001_01115</name>
</gene>
<reference evidence="1" key="1">
    <citation type="submission" date="2020-06" db="EMBL/GenBank/DDBJ databases">
        <authorList>
            <person name="Dong N."/>
        </authorList>
    </citation>
    <scope>NUCLEOTIDE SEQUENCE</scope>
    <source>
        <strain evidence="1">R655-4</strain>
    </source>
</reference>
<comment type="caution">
    <text evidence="1">The sequence shown here is derived from an EMBL/GenBank/DDBJ whole genome shotgun (WGS) entry which is preliminary data.</text>
</comment>
<dbReference type="EMBL" id="JACAGJ010000001">
    <property type="protein sequence ID" value="MDM1071088.1"/>
    <property type="molecule type" value="Genomic_DNA"/>
</dbReference>
<evidence type="ECO:0000313" key="2">
    <source>
        <dbReference type="Proteomes" id="UP001170959"/>
    </source>
</evidence>
<protein>
    <submittedName>
        <fullName evidence="1">Uncharacterized protein</fullName>
    </submittedName>
</protein>
<reference evidence="1" key="2">
    <citation type="journal article" date="2022" name="Sci. Total Environ.">
        <title>Prevalence, transmission, and molecular epidemiology of tet(X)-positive bacteria among humans, animals, and environmental niches in China: An epidemiological, and genomic-based study.</title>
        <authorList>
            <person name="Dong N."/>
            <person name="Zeng Y."/>
            <person name="Cai C."/>
            <person name="Sun C."/>
            <person name="Lu J."/>
            <person name="Liu C."/>
            <person name="Zhou H."/>
            <person name="Sun Q."/>
            <person name="Shu L."/>
            <person name="Wang H."/>
            <person name="Wang Y."/>
            <person name="Wang S."/>
            <person name="Wu C."/>
            <person name="Chan E.W."/>
            <person name="Chen G."/>
            <person name="Shen Z."/>
            <person name="Chen S."/>
            <person name="Zhang R."/>
        </authorList>
    </citation>
    <scope>NUCLEOTIDE SEQUENCE</scope>
    <source>
        <strain evidence="1">R655-4</strain>
    </source>
</reference>
<proteinExistence type="predicted"/>
<dbReference type="Proteomes" id="UP001170959">
    <property type="component" value="Unassembled WGS sequence"/>
</dbReference>
<accession>A0AAJ1QBM8</accession>
<name>A0AAJ1QBM8_9FLAO</name>
<organism evidence="1 2">
    <name type="scientific">Empedobacter brevis</name>
    <dbReference type="NCBI Taxonomy" id="247"/>
    <lineage>
        <taxon>Bacteria</taxon>
        <taxon>Pseudomonadati</taxon>
        <taxon>Bacteroidota</taxon>
        <taxon>Flavobacteriia</taxon>
        <taxon>Flavobacteriales</taxon>
        <taxon>Weeksellaceae</taxon>
        <taxon>Empedobacter</taxon>
    </lineage>
</organism>
<evidence type="ECO:0000313" key="1">
    <source>
        <dbReference type="EMBL" id="MDM1071088.1"/>
    </source>
</evidence>
<sequence length="110" mass="13369">MVRIDEQQMMKLINNYVLVELKRYKNEKLFEINRGTSKMFSKESKTFKIEFKIRHLKSNIQFNFYLENNESSIKLPEIKDSSIAFEILKLYEKFEQIQKGYISDILRFVE</sequence>
<dbReference type="AlphaFoldDB" id="A0AAJ1QBM8"/>